<dbReference type="GO" id="GO:0051301">
    <property type="term" value="P:cell division"/>
    <property type="evidence" value="ECO:0007669"/>
    <property type="project" value="UniProtKB-KW"/>
</dbReference>
<dbReference type="OrthoDB" id="5372507at2759"/>
<accession>A0A9N9UNT8</accession>
<evidence type="ECO:0000256" key="9">
    <source>
        <dbReference type="ARBA" id="ARBA00023306"/>
    </source>
</evidence>
<keyword evidence="6" id="KW-0498">Mitosis</keyword>
<evidence type="ECO:0000256" key="8">
    <source>
        <dbReference type="ARBA" id="ARBA00023212"/>
    </source>
</evidence>
<dbReference type="Proteomes" id="UP000754883">
    <property type="component" value="Unassembled WGS sequence"/>
</dbReference>
<dbReference type="GO" id="GO:0005874">
    <property type="term" value="C:microtubule"/>
    <property type="evidence" value="ECO:0007669"/>
    <property type="project" value="UniProtKB-KW"/>
</dbReference>
<dbReference type="Pfam" id="PF25762">
    <property type="entry name" value="HAUS1"/>
    <property type="match status" value="1"/>
</dbReference>
<protein>
    <recommendedName>
        <fullName evidence="12">HAUS augmin-like complex subunit 1</fullName>
    </recommendedName>
</protein>
<keyword evidence="8" id="KW-0206">Cytoskeleton</keyword>
<evidence type="ECO:0000256" key="5">
    <source>
        <dbReference type="ARBA" id="ARBA00022701"/>
    </source>
</evidence>
<dbReference type="InterPro" id="IPR026243">
    <property type="entry name" value="HAUS1"/>
</dbReference>
<comment type="subcellular location">
    <subcellularLocation>
        <location evidence="1">Cytoplasm</location>
        <location evidence="1">Cytoskeleton</location>
        <location evidence="1">Spindle</location>
    </subcellularLocation>
</comment>
<keyword evidence="3" id="KW-0963">Cytoplasm</keyword>
<evidence type="ECO:0000256" key="6">
    <source>
        <dbReference type="ARBA" id="ARBA00022776"/>
    </source>
</evidence>
<dbReference type="PANTHER" id="PTHR31570:SF1">
    <property type="entry name" value="HAUS AUGMIN-LIKE COMPLEX SUBUNIT 1"/>
    <property type="match status" value="1"/>
</dbReference>
<dbReference type="GO" id="GO:0005829">
    <property type="term" value="C:cytosol"/>
    <property type="evidence" value="ECO:0007669"/>
    <property type="project" value="TreeGrafter"/>
</dbReference>
<dbReference type="GO" id="GO:0005819">
    <property type="term" value="C:spindle"/>
    <property type="evidence" value="ECO:0007669"/>
    <property type="project" value="UniProtKB-SubCell"/>
</dbReference>
<comment type="similarity">
    <text evidence="2">Belongs to the HAUS1 family.</text>
</comment>
<evidence type="ECO:0008006" key="12">
    <source>
        <dbReference type="Google" id="ProtNLM"/>
    </source>
</evidence>
<evidence type="ECO:0000256" key="1">
    <source>
        <dbReference type="ARBA" id="ARBA00004186"/>
    </source>
</evidence>
<dbReference type="PANTHER" id="PTHR31570">
    <property type="entry name" value="HAUS AUGMIN-LIKE COMPLEX SUBUNIT 1"/>
    <property type="match status" value="1"/>
</dbReference>
<comment type="caution">
    <text evidence="10">The sequence shown here is derived from an EMBL/GenBank/DDBJ whole genome shotgun (WGS) entry which is preliminary data.</text>
</comment>
<evidence type="ECO:0000313" key="11">
    <source>
        <dbReference type="Proteomes" id="UP000754883"/>
    </source>
</evidence>
<evidence type="ECO:0000256" key="7">
    <source>
        <dbReference type="ARBA" id="ARBA00023054"/>
    </source>
</evidence>
<name>A0A9N9UNT8_9HYPO</name>
<evidence type="ECO:0000256" key="2">
    <source>
        <dbReference type="ARBA" id="ARBA00005479"/>
    </source>
</evidence>
<dbReference type="GO" id="GO:0051225">
    <property type="term" value="P:spindle assembly"/>
    <property type="evidence" value="ECO:0007669"/>
    <property type="project" value="InterPro"/>
</dbReference>
<keyword evidence="7" id="KW-0175">Coiled coil</keyword>
<dbReference type="EMBL" id="CABFNO020001479">
    <property type="protein sequence ID" value="CAG9991344.1"/>
    <property type="molecule type" value="Genomic_DNA"/>
</dbReference>
<keyword evidence="5" id="KW-0493">Microtubule</keyword>
<evidence type="ECO:0000313" key="10">
    <source>
        <dbReference type="EMBL" id="CAG9991344.1"/>
    </source>
</evidence>
<gene>
    <name evidence="10" type="ORF">CBYS24578_00006155</name>
</gene>
<keyword evidence="9" id="KW-0131">Cell cycle</keyword>
<evidence type="ECO:0000256" key="3">
    <source>
        <dbReference type="ARBA" id="ARBA00022490"/>
    </source>
</evidence>
<dbReference type="GO" id="GO:0070652">
    <property type="term" value="C:HAUS complex"/>
    <property type="evidence" value="ECO:0007669"/>
    <property type="project" value="InterPro"/>
</dbReference>
<reference evidence="10" key="1">
    <citation type="submission" date="2021-10" db="EMBL/GenBank/DDBJ databases">
        <authorList>
            <person name="Piombo E."/>
        </authorList>
    </citation>
    <scope>NUCLEOTIDE SEQUENCE</scope>
</reference>
<proteinExistence type="inferred from homology"/>
<evidence type="ECO:0000256" key="4">
    <source>
        <dbReference type="ARBA" id="ARBA00022618"/>
    </source>
</evidence>
<keyword evidence="11" id="KW-1185">Reference proteome</keyword>
<sequence length="311" mass="34748">MAHLHQRHLHHRHLSTDSAAIFSPTVARQAASAARDWSYVDAWLASKFHNRPVPEFERNPDTLRALLALASLNETADEERASVARADADALRELRKHEDESTRNPSIRDEFLAAIEDDLPRESKVALDGMAAMAVEAGIAHPEPEDLGARIVSLQKSVHDAEQMKARVEVLGRHIAHDAQRMSEFLAALQGDDYKLPEDQAKQNLDLQRKVKALAAQIPELQERAASLASSVSSSHPTIDDVVREEKEYLAILSRKKQLDSQMASFEGLPSNTDMARSELDALRKQLRGVTSRRDAVFEGLVERESPVKRR</sequence>
<keyword evidence="4" id="KW-0132">Cell division</keyword>
<organism evidence="10 11">
    <name type="scientific">Clonostachys byssicola</name>
    <dbReference type="NCBI Taxonomy" id="160290"/>
    <lineage>
        <taxon>Eukaryota</taxon>
        <taxon>Fungi</taxon>
        <taxon>Dikarya</taxon>
        <taxon>Ascomycota</taxon>
        <taxon>Pezizomycotina</taxon>
        <taxon>Sordariomycetes</taxon>
        <taxon>Hypocreomycetidae</taxon>
        <taxon>Hypocreales</taxon>
        <taxon>Bionectriaceae</taxon>
        <taxon>Clonostachys</taxon>
    </lineage>
</organism>
<dbReference type="AlphaFoldDB" id="A0A9N9UNT8"/>